<accession>A0A9P0G832</accession>
<dbReference type="AlphaFoldDB" id="A0A9P0G832"/>
<protein>
    <submittedName>
        <fullName evidence="1">Uncharacterized protein</fullName>
    </submittedName>
</protein>
<dbReference type="Proteomes" id="UP001153636">
    <property type="component" value="Chromosome 14"/>
</dbReference>
<evidence type="ECO:0000313" key="2">
    <source>
        <dbReference type="Proteomes" id="UP001153636"/>
    </source>
</evidence>
<reference evidence="1" key="1">
    <citation type="submission" date="2022-01" db="EMBL/GenBank/DDBJ databases">
        <authorList>
            <person name="King R."/>
        </authorList>
    </citation>
    <scope>NUCLEOTIDE SEQUENCE</scope>
</reference>
<gene>
    <name evidence="1" type="ORF">PSYICH_LOCUS4484</name>
</gene>
<dbReference type="EMBL" id="OV651826">
    <property type="protein sequence ID" value="CAH1103353.1"/>
    <property type="molecule type" value="Genomic_DNA"/>
</dbReference>
<evidence type="ECO:0000313" key="1">
    <source>
        <dbReference type="EMBL" id="CAH1103353.1"/>
    </source>
</evidence>
<proteinExistence type="predicted"/>
<keyword evidence="2" id="KW-1185">Reference proteome</keyword>
<organism evidence="1 2">
    <name type="scientific">Psylliodes chrysocephalus</name>
    <dbReference type="NCBI Taxonomy" id="3402493"/>
    <lineage>
        <taxon>Eukaryota</taxon>
        <taxon>Metazoa</taxon>
        <taxon>Ecdysozoa</taxon>
        <taxon>Arthropoda</taxon>
        <taxon>Hexapoda</taxon>
        <taxon>Insecta</taxon>
        <taxon>Pterygota</taxon>
        <taxon>Neoptera</taxon>
        <taxon>Endopterygota</taxon>
        <taxon>Coleoptera</taxon>
        <taxon>Polyphaga</taxon>
        <taxon>Cucujiformia</taxon>
        <taxon>Chrysomeloidea</taxon>
        <taxon>Chrysomelidae</taxon>
        <taxon>Galerucinae</taxon>
        <taxon>Alticini</taxon>
        <taxon>Psylliodes</taxon>
    </lineage>
</organism>
<sequence>MNNLLTPRSAPVGRPKLPFSDKNLKSQKLKLSRENEHDSSLIEDVISRITTGKHQVSATLVASYGFDGSSGHSEYKQKFLNETEGSQDSSVFPTTLIPLRLTTSNGVVIWNNLTLQSLRFCIPIKLQYVKETKEHMNEKNS</sequence>
<name>A0A9P0G832_9CUCU</name>
<dbReference type="OrthoDB" id="6769633at2759"/>